<dbReference type="STRING" id="1314751.GCA_001591425_01560"/>
<dbReference type="Pfam" id="PF14682">
    <property type="entry name" value="SPOB_ab"/>
    <property type="match status" value="1"/>
</dbReference>
<reference evidence="5 6" key="1">
    <citation type="submission" date="2016-12" db="EMBL/GenBank/DDBJ databases">
        <title>The whole genome sequencing and assembly of Bacillus cohnii DSM 6307T strain.</title>
        <authorList>
            <person name="Lee Y.-J."/>
            <person name="Yi H."/>
            <person name="Bahn Y.-S."/>
            <person name="Kim J.F."/>
            <person name="Lee D.-W."/>
        </authorList>
    </citation>
    <scope>NUCLEOTIDE SEQUENCE [LARGE SCALE GENOMIC DNA]</scope>
    <source>
        <strain evidence="5 6">DSM 6307</strain>
    </source>
</reference>
<dbReference type="SMART" id="SM01317">
    <property type="entry name" value="SPOB_ab"/>
    <property type="match status" value="1"/>
</dbReference>
<evidence type="ECO:0000259" key="4">
    <source>
        <dbReference type="SMART" id="SM01317"/>
    </source>
</evidence>
<evidence type="ECO:0000313" key="6">
    <source>
        <dbReference type="Proteomes" id="UP000215224"/>
    </source>
</evidence>
<dbReference type="Proteomes" id="UP000215224">
    <property type="component" value="Chromosome"/>
</dbReference>
<keyword evidence="3" id="KW-0418">Kinase</keyword>
<dbReference type="InterPro" id="IPR037100">
    <property type="entry name" value="Spo0B_C_sf"/>
</dbReference>
<protein>
    <recommendedName>
        <fullName evidence="4">Sporulation initiation phosphotransferase B C-terminal domain-containing protein</fullName>
    </recommendedName>
</protein>
<accession>A0A223KTN7</accession>
<keyword evidence="1" id="KW-0597">Phosphoprotein</keyword>
<evidence type="ECO:0000256" key="2">
    <source>
        <dbReference type="ARBA" id="ARBA00022679"/>
    </source>
</evidence>
<dbReference type="GO" id="GO:0000155">
    <property type="term" value="F:phosphorelay sensor kinase activity"/>
    <property type="evidence" value="ECO:0007669"/>
    <property type="project" value="InterPro"/>
</dbReference>
<dbReference type="KEGG" id="bcoh:BC6307_16250"/>
<dbReference type="Gene3D" id="3.30.565.30">
    <property type="entry name" value="Sporulation initiation phosphotransferase B (SpoOB), C-terminal domain"/>
    <property type="match status" value="1"/>
</dbReference>
<proteinExistence type="predicted"/>
<dbReference type="RefSeq" id="WP_066414345.1">
    <property type="nucleotide sequence ID" value="NZ_CP018866.1"/>
</dbReference>
<feature type="domain" description="Sporulation initiation phosphotransferase B C-terminal" evidence="4">
    <location>
        <begin position="58"/>
        <end position="169"/>
    </location>
</feature>
<dbReference type="Gene3D" id="1.10.287.130">
    <property type="match status" value="1"/>
</dbReference>
<keyword evidence="6" id="KW-1185">Reference proteome</keyword>
<evidence type="ECO:0000313" key="5">
    <source>
        <dbReference type="EMBL" id="AST92727.1"/>
    </source>
</evidence>
<dbReference type="AlphaFoldDB" id="A0A223KTN7"/>
<dbReference type="Pfam" id="PF14689">
    <property type="entry name" value="SPOB_a"/>
    <property type="match status" value="1"/>
</dbReference>
<dbReference type="InterPro" id="IPR016120">
    <property type="entry name" value="Sig_transdc_His_kin_SpoOB"/>
</dbReference>
<gene>
    <name evidence="5" type="ORF">BC6307_16250</name>
</gene>
<name>A0A223KTN7_9BACI</name>
<dbReference type="InterPro" id="IPR016122">
    <property type="entry name" value="SpoOB_C"/>
</dbReference>
<dbReference type="SUPFAM" id="SSF55890">
    <property type="entry name" value="Sporulation response regulatory protein Spo0B"/>
    <property type="match status" value="1"/>
</dbReference>
<evidence type="ECO:0000256" key="1">
    <source>
        <dbReference type="ARBA" id="ARBA00022553"/>
    </source>
</evidence>
<evidence type="ECO:0000256" key="3">
    <source>
        <dbReference type="ARBA" id="ARBA00022777"/>
    </source>
</evidence>
<organism evidence="5 6">
    <name type="scientific">Sutcliffiella cohnii</name>
    <dbReference type="NCBI Taxonomy" id="33932"/>
    <lineage>
        <taxon>Bacteria</taxon>
        <taxon>Bacillati</taxon>
        <taxon>Bacillota</taxon>
        <taxon>Bacilli</taxon>
        <taxon>Bacillales</taxon>
        <taxon>Bacillaceae</taxon>
        <taxon>Sutcliffiella</taxon>
    </lineage>
</organism>
<keyword evidence="2" id="KW-0808">Transferase</keyword>
<sequence>MTKRDTIEILRHTRHDWLNKIQLIKANLTLQRFERIDELIEEIVMEAQHESSLSNINAPKLAELFLTFHWDPKMFKLEYEVWNSDINLGEFDEALYYTFISMFDMLEEVLDEINDNNLLVSIQKDENIIRFFFDISGIIKKKASVEKWFAEQSLFNVENKTINEKECTFECILHSK</sequence>
<dbReference type="EMBL" id="CP018866">
    <property type="protein sequence ID" value="AST92727.1"/>
    <property type="molecule type" value="Genomic_DNA"/>
</dbReference>
<dbReference type="InterPro" id="IPR039506">
    <property type="entry name" value="SPOB_a"/>
</dbReference>